<evidence type="ECO:0000313" key="1">
    <source>
        <dbReference type="EMBL" id="KAI3861566.1"/>
    </source>
</evidence>
<dbReference type="Proteomes" id="UP001202328">
    <property type="component" value="Unassembled WGS sequence"/>
</dbReference>
<evidence type="ECO:0000313" key="2">
    <source>
        <dbReference type="Proteomes" id="UP001202328"/>
    </source>
</evidence>
<reference evidence="1" key="1">
    <citation type="submission" date="2022-04" db="EMBL/GenBank/DDBJ databases">
        <title>A functionally conserved STORR gene fusion in Papaver species that diverged 16.8 million years ago.</title>
        <authorList>
            <person name="Catania T."/>
        </authorList>
    </citation>
    <scope>NUCLEOTIDE SEQUENCE</scope>
    <source>
        <strain evidence="1">S-188037</strain>
    </source>
</reference>
<proteinExistence type="predicted"/>
<dbReference type="PANTHER" id="PTHR33018:SF34">
    <property type="entry name" value="OS02G0472350 PROTEIN"/>
    <property type="match status" value="1"/>
</dbReference>
<dbReference type="EMBL" id="JAJJMB010014260">
    <property type="protein sequence ID" value="KAI3861566.1"/>
    <property type="molecule type" value="Genomic_DNA"/>
</dbReference>
<accession>A0AAD4X900</accession>
<sequence>MANKSWKNRKTKLRKWCDIFATIAAKKNNRPAGVRREDWERFVDMYTSDKDKKLREIGKESRKQLKALHTTGRDGIARRRHVMEQQSPTGTVTRSVVYLATHVYQEIPQEDLDLMDPNFYEAKIRELNELEQYIEETNLDKDAVATVLGTDDRGFVRGMGGGISKTELLASAVPREQLRQQVLKTRAVKDRVRTLEVTIETLMAGLSCNPSTRNANAQVFCGGTDFLGLFWGYIFVNLTTVGDDEYWNGEAQGTRNGDTPPPAHMNDVLCRM</sequence>
<organism evidence="1 2">
    <name type="scientific">Papaver atlanticum</name>
    <dbReference type="NCBI Taxonomy" id="357466"/>
    <lineage>
        <taxon>Eukaryota</taxon>
        <taxon>Viridiplantae</taxon>
        <taxon>Streptophyta</taxon>
        <taxon>Embryophyta</taxon>
        <taxon>Tracheophyta</taxon>
        <taxon>Spermatophyta</taxon>
        <taxon>Magnoliopsida</taxon>
        <taxon>Ranunculales</taxon>
        <taxon>Papaveraceae</taxon>
        <taxon>Papaveroideae</taxon>
        <taxon>Papaver</taxon>
    </lineage>
</organism>
<dbReference type="Pfam" id="PF03004">
    <property type="entry name" value="Transposase_24"/>
    <property type="match status" value="1"/>
</dbReference>
<dbReference type="PANTHER" id="PTHR33018">
    <property type="entry name" value="OS10G0338966 PROTEIN-RELATED"/>
    <property type="match status" value="1"/>
</dbReference>
<protein>
    <submittedName>
        <fullName evidence="1">Uncharacterized protein</fullName>
    </submittedName>
</protein>
<keyword evidence="2" id="KW-1185">Reference proteome</keyword>
<gene>
    <name evidence="1" type="ORF">MKW98_000518</name>
</gene>
<name>A0AAD4X900_9MAGN</name>
<comment type="caution">
    <text evidence="1">The sequence shown here is derived from an EMBL/GenBank/DDBJ whole genome shotgun (WGS) entry which is preliminary data.</text>
</comment>
<dbReference type="InterPro" id="IPR004252">
    <property type="entry name" value="Probable_transposase_24"/>
</dbReference>
<dbReference type="AlphaFoldDB" id="A0AAD4X900"/>